<dbReference type="InterPro" id="IPR027838">
    <property type="entry name" value="DUF4585"/>
</dbReference>
<feature type="transmembrane region" description="Helical" evidence="2">
    <location>
        <begin position="411"/>
        <end position="434"/>
    </location>
</feature>
<comment type="caution">
    <text evidence="4">The sequence shown here is derived from an EMBL/GenBank/DDBJ whole genome shotgun (WGS) entry which is preliminary data.</text>
</comment>
<feature type="compositionally biased region" description="Basic residues" evidence="1">
    <location>
        <begin position="509"/>
        <end position="521"/>
    </location>
</feature>
<dbReference type="SMART" id="SM00409">
    <property type="entry name" value="IG"/>
    <property type="match status" value="1"/>
</dbReference>
<dbReference type="PANTHER" id="PTHR33775:SF2">
    <property type="entry name" value="CARDIAC-ENRICHED FHL2-INTERACTING PROTEIN"/>
    <property type="match status" value="1"/>
</dbReference>
<dbReference type="InterPro" id="IPR013783">
    <property type="entry name" value="Ig-like_fold"/>
</dbReference>
<keyword evidence="2" id="KW-0812">Transmembrane</keyword>
<feature type="region of interest" description="Disordered" evidence="1">
    <location>
        <begin position="44"/>
        <end position="63"/>
    </location>
</feature>
<dbReference type="PANTHER" id="PTHR33775">
    <property type="entry name" value="CARDIAC-ENRICHED FHL2-INTERACTING PROTEIN-RELATED"/>
    <property type="match status" value="1"/>
</dbReference>
<feature type="region of interest" description="Disordered" evidence="1">
    <location>
        <begin position="452"/>
        <end position="565"/>
    </location>
</feature>
<accession>A0A7J5XZ92</accession>
<gene>
    <name evidence="4" type="ORF">F7725_024084</name>
</gene>
<feature type="domain" description="Immunoglobulin" evidence="3">
    <location>
        <begin position="258"/>
        <end position="389"/>
    </location>
</feature>
<dbReference type="InterPro" id="IPR052303">
    <property type="entry name" value="CEFIP"/>
</dbReference>
<dbReference type="Pfam" id="PF15232">
    <property type="entry name" value="DUF4585"/>
    <property type="match status" value="1"/>
</dbReference>
<dbReference type="InterPro" id="IPR003599">
    <property type="entry name" value="Ig_sub"/>
</dbReference>
<feature type="compositionally biased region" description="Pro residues" evidence="1">
    <location>
        <begin position="486"/>
        <end position="498"/>
    </location>
</feature>
<dbReference type="Proteomes" id="UP000518266">
    <property type="component" value="Unassembled WGS sequence"/>
</dbReference>
<dbReference type="SUPFAM" id="SSF48726">
    <property type="entry name" value="Immunoglobulin"/>
    <property type="match status" value="1"/>
</dbReference>
<dbReference type="AlphaFoldDB" id="A0A7J5XZ92"/>
<keyword evidence="2" id="KW-0472">Membrane</keyword>
<dbReference type="GO" id="GO:0030018">
    <property type="term" value="C:Z disc"/>
    <property type="evidence" value="ECO:0007669"/>
    <property type="project" value="TreeGrafter"/>
</dbReference>
<proteinExistence type="predicted"/>
<dbReference type="GO" id="GO:0070886">
    <property type="term" value="P:positive regulation of calcineurin-NFAT signaling cascade"/>
    <property type="evidence" value="ECO:0007669"/>
    <property type="project" value="TreeGrafter"/>
</dbReference>
<dbReference type="Gene3D" id="2.60.40.10">
    <property type="entry name" value="Immunoglobulins"/>
    <property type="match status" value="1"/>
</dbReference>
<evidence type="ECO:0000259" key="3">
    <source>
        <dbReference type="SMART" id="SM00409"/>
    </source>
</evidence>
<dbReference type="OrthoDB" id="8885867at2759"/>
<keyword evidence="5" id="KW-1185">Reference proteome</keyword>
<dbReference type="InterPro" id="IPR036179">
    <property type="entry name" value="Ig-like_dom_sf"/>
</dbReference>
<evidence type="ECO:0000256" key="2">
    <source>
        <dbReference type="SAM" id="Phobius"/>
    </source>
</evidence>
<dbReference type="EMBL" id="JAAKFY010000019">
    <property type="protein sequence ID" value="KAF3842133.1"/>
    <property type="molecule type" value="Genomic_DNA"/>
</dbReference>
<evidence type="ECO:0000313" key="4">
    <source>
        <dbReference type="EMBL" id="KAF3842133.1"/>
    </source>
</evidence>
<feature type="compositionally biased region" description="Low complexity" evidence="1">
    <location>
        <begin position="53"/>
        <end position="63"/>
    </location>
</feature>
<keyword evidence="2" id="KW-1133">Transmembrane helix</keyword>
<sequence>MTQRKVLQDLGSGQYFVVDVPVQVKTKTFFDPETGKYVQLNVRESGQSTSRAPPQQTYTQPQLQPQMQVKVQQQSQVSPAGKPFGVYQGNHGYPKDYQAPSINSVPSHSLSAPVTVHQNQQSVRQSHSYGHTAPEMGQNSDGHCYSPEKTPYMDTVNDKDKTYNTVYNTHGPYEPFPEFDTNSQLAGSPVCENDNSAHSQSQPRDIISISELDDFMEMSDWAEESDSSTGAKTSTYVRENLRETPEVCHGLNVTVTPGPVVMVTEKDNVTLSCMRPHPPLVLFSSCCSHSRTSSLLSVPSPPALEASQFLIVKLGIKKIKLYGNYTRRFTQLKYRLFEETEGEVYRLQVLNVTRTDQGFYSCRVQEIRKHRNTWRASSNGTSTTQLTVDFTLETGSSDGLWRLFADVYLCAVLICSLGLLSIFLFTLVLACQYLHRRHRLKTSYLLVKCPESSSGETVTSSSSSSSSSPRAQRKDTRPKPGRRVTVPPPKLPAVPPPYIQAKVPVAVKRPQKPRRSKHHLRSSANPRVSHDDSLTYAELELVRPRPEPPSSSSPDPTASSTDTVYAQIFFQEKQL</sequence>
<name>A0A7J5XZ92_DISMA</name>
<feature type="compositionally biased region" description="Low complexity" evidence="1">
    <location>
        <begin position="452"/>
        <end position="468"/>
    </location>
</feature>
<evidence type="ECO:0000256" key="1">
    <source>
        <dbReference type="SAM" id="MobiDB-lite"/>
    </source>
</evidence>
<reference evidence="4 5" key="1">
    <citation type="submission" date="2020-03" db="EMBL/GenBank/DDBJ databases">
        <title>Dissostichus mawsoni Genome sequencing and assembly.</title>
        <authorList>
            <person name="Park H."/>
        </authorList>
    </citation>
    <scope>NUCLEOTIDE SEQUENCE [LARGE SCALE GENOMIC DNA]</scope>
    <source>
        <strain evidence="4">DM0001</strain>
        <tissue evidence="4">Muscle</tissue>
    </source>
</reference>
<evidence type="ECO:0000313" key="5">
    <source>
        <dbReference type="Proteomes" id="UP000518266"/>
    </source>
</evidence>
<feature type="compositionally biased region" description="Low complexity" evidence="1">
    <location>
        <begin position="550"/>
        <end position="564"/>
    </location>
</feature>
<organism evidence="4 5">
    <name type="scientific">Dissostichus mawsoni</name>
    <name type="common">Antarctic cod</name>
    <dbReference type="NCBI Taxonomy" id="36200"/>
    <lineage>
        <taxon>Eukaryota</taxon>
        <taxon>Metazoa</taxon>
        <taxon>Chordata</taxon>
        <taxon>Craniata</taxon>
        <taxon>Vertebrata</taxon>
        <taxon>Euteleostomi</taxon>
        <taxon>Actinopterygii</taxon>
        <taxon>Neopterygii</taxon>
        <taxon>Teleostei</taxon>
        <taxon>Neoteleostei</taxon>
        <taxon>Acanthomorphata</taxon>
        <taxon>Eupercaria</taxon>
        <taxon>Perciformes</taxon>
        <taxon>Notothenioidei</taxon>
        <taxon>Nototheniidae</taxon>
        <taxon>Dissostichus</taxon>
    </lineage>
</organism>
<protein>
    <recommendedName>
        <fullName evidence="3">Immunoglobulin domain-containing protein</fullName>
    </recommendedName>
</protein>